<evidence type="ECO:0000256" key="4">
    <source>
        <dbReference type="ARBA" id="ARBA00008233"/>
    </source>
</evidence>
<dbReference type="InterPro" id="IPR031981">
    <property type="entry name" value="MIEAP_C"/>
</dbReference>
<evidence type="ECO:0000256" key="11">
    <source>
        <dbReference type="ARBA" id="ARBA00023136"/>
    </source>
</evidence>
<evidence type="ECO:0000256" key="7">
    <source>
        <dbReference type="ARBA" id="ARBA00022787"/>
    </source>
</evidence>
<evidence type="ECO:0000256" key="3">
    <source>
        <dbReference type="ARBA" id="ARBA00004496"/>
    </source>
</evidence>
<organism evidence="15 16">
    <name type="scientific">Pocillopora damicornis</name>
    <name type="common">Cauliflower coral</name>
    <name type="synonym">Millepora damicornis</name>
    <dbReference type="NCBI Taxonomy" id="46731"/>
    <lineage>
        <taxon>Eukaryota</taxon>
        <taxon>Metazoa</taxon>
        <taxon>Cnidaria</taxon>
        <taxon>Anthozoa</taxon>
        <taxon>Hexacorallia</taxon>
        <taxon>Scleractinia</taxon>
        <taxon>Astrocoeniina</taxon>
        <taxon>Pocilloporidae</taxon>
        <taxon>Pocillopora</taxon>
    </lineage>
</organism>
<feature type="coiled-coil region" evidence="13">
    <location>
        <begin position="32"/>
        <end position="102"/>
    </location>
</feature>
<evidence type="ECO:0000259" key="14">
    <source>
        <dbReference type="Pfam" id="PF16026"/>
    </source>
</evidence>
<dbReference type="GO" id="GO:0008289">
    <property type="term" value="F:lipid binding"/>
    <property type="evidence" value="ECO:0007669"/>
    <property type="project" value="UniProtKB-KW"/>
</dbReference>
<evidence type="ECO:0000256" key="10">
    <source>
        <dbReference type="ARBA" id="ARBA00023128"/>
    </source>
</evidence>
<evidence type="ECO:0000256" key="5">
    <source>
        <dbReference type="ARBA" id="ARBA00019863"/>
    </source>
</evidence>
<evidence type="ECO:0000256" key="8">
    <source>
        <dbReference type="ARBA" id="ARBA00023054"/>
    </source>
</evidence>
<evidence type="ECO:0000313" key="15">
    <source>
        <dbReference type="EMBL" id="RMX36568.1"/>
    </source>
</evidence>
<comment type="similarity">
    <text evidence="4">Belongs to the MIEAP family.</text>
</comment>
<sequence length="494" mass="58337">MERYLSFHWHNNVSSDTATTPELVQLHEDSRTQNLEKEIQQLKERLGASEKRLALKEEDCQRLKSEKEKMESQFKKEIKAIENQLNDNRQSHNAEKRHLEKRFTKELTARDRKLTEVQERHNAEKQQMDKRFTRELTKRDQKLAEVQERLKQEEASKEEWKEKTKFYLASFENVRDSYNMCVKKQAAEEQELCNRFTLSLSKKDEELRVLREQLRDKTVRLAISFEKRLKQDQRRVENTDESNTPSDIEKNFSDFFDGERLDACDKIEFLLGLSREIEENVHYPRLACLIFETAYEQVKEARDAACDLFQNVTSQLIEEAPRMCQELCHARKFKESGASAQLPETFDLLTGRIDKGISTDNVRKIVWERWTNCMSEREESFLPRPSEDVLTQLGDYIKACIRLTWRMVTQVPPMQLEYGAVQFDKDLHKLARFQNRAEFCRGADHLTGQIIACYLWPALLEAGGRTIFLGEVMCEPESYDYVMIPDLRYPELDS</sequence>
<comment type="subcellular location">
    <subcellularLocation>
        <location evidence="3">Cytoplasm</location>
    </subcellularLocation>
    <subcellularLocation>
        <location evidence="2">Mitochondrion matrix</location>
    </subcellularLocation>
    <subcellularLocation>
        <location evidence="1">Mitochondrion outer membrane</location>
    </subcellularLocation>
</comment>
<dbReference type="InterPro" id="IPR026169">
    <property type="entry name" value="MIEAP"/>
</dbReference>
<gene>
    <name evidence="15" type="ORF">pdam_00017172</name>
</gene>
<dbReference type="GO" id="GO:0035694">
    <property type="term" value="P:mitochondrial protein catabolic process"/>
    <property type="evidence" value="ECO:0007669"/>
    <property type="project" value="InterPro"/>
</dbReference>
<keyword evidence="10" id="KW-0496">Mitochondrion</keyword>
<keyword evidence="6" id="KW-0963">Cytoplasm</keyword>
<reference evidence="15 16" key="1">
    <citation type="journal article" date="2018" name="Sci. Rep.">
        <title>Comparative analysis of the Pocillopora damicornis genome highlights role of immune system in coral evolution.</title>
        <authorList>
            <person name="Cunning R."/>
            <person name="Bay R.A."/>
            <person name="Gillette P."/>
            <person name="Baker A.C."/>
            <person name="Traylor-Knowles N."/>
        </authorList>
    </citation>
    <scope>NUCLEOTIDE SEQUENCE [LARGE SCALE GENOMIC DNA]</scope>
    <source>
        <strain evidence="15">RSMAS</strain>
        <tissue evidence="15">Whole animal</tissue>
    </source>
</reference>
<evidence type="ECO:0000256" key="1">
    <source>
        <dbReference type="ARBA" id="ARBA00004294"/>
    </source>
</evidence>
<dbReference type="GO" id="GO:0005759">
    <property type="term" value="C:mitochondrial matrix"/>
    <property type="evidence" value="ECO:0007669"/>
    <property type="project" value="UniProtKB-SubCell"/>
</dbReference>
<name>A0A3M6T5H3_POCDA</name>
<dbReference type="AlphaFoldDB" id="A0A3M6T5H3"/>
<evidence type="ECO:0000256" key="13">
    <source>
        <dbReference type="SAM" id="Coils"/>
    </source>
</evidence>
<evidence type="ECO:0000256" key="9">
    <source>
        <dbReference type="ARBA" id="ARBA00023121"/>
    </source>
</evidence>
<proteinExistence type="inferred from homology"/>
<evidence type="ECO:0000256" key="2">
    <source>
        <dbReference type="ARBA" id="ARBA00004305"/>
    </source>
</evidence>
<keyword evidence="8 13" id="KW-0175">Coiled coil</keyword>
<dbReference type="EMBL" id="RCHS01004290">
    <property type="protein sequence ID" value="RMX36568.1"/>
    <property type="molecule type" value="Genomic_DNA"/>
</dbReference>
<dbReference type="OrthoDB" id="5981422at2759"/>
<keyword evidence="9" id="KW-0446">Lipid-binding</keyword>
<feature type="domain" description="Mitochondria-eating protein C-terminal" evidence="14">
    <location>
        <begin position="246"/>
        <end position="473"/>
    </location>
</feature>
<feature type="coiled-coil region" evidence="13">
    <location>
        <begin position="136"/>
        <end position="163"/>
    </location>
</feature>
<protein>
    <recommendedName>
        <fullName evidence="5">Mitochondria-eating protein</fullName>
    </recommendedName>
    <alternativeName>
        <fullName evidence="12">Spermatogenesis-associated protein 18</fullName>
    </alternativeName>
</protein>
<accession>A0A3M6T5H3</accession>
<dbReference type="Proteomes" id="UP000275408">
    <property type="component" value="Unassembled WGS sequence"/>
</dbReference>
<comment type="caution">
    <text evidence="15">The sequence shown here is derived from an EMBL/GenBank/DDBJ whole genome shotgun (WGS) entry which is preliminary data.</text>
</comment>
<evidence type="ECO:0000313" key="16">
    <source>
        <dbReference type="Proteomes" id="UP000275408"/>
    </source>
</evidence>
<keyword evidence="11" id="KW-0472">Membrane</keyword>
<keyword evidence="7" id="KW-1000">Mitochondrion outer membrane</keyword>
<dbReference type="GO" id="GO:0005741">
    <property type="term" value="C:mitochondrial outer membrane"/>
    <property type="evidence" value="ECO:0007669"/>
    <property type="project" value="UniProtKB-SubCell"/>
</dbReference>
<evidence type="ECO:0000256" key="12">
    <source>
        <dbReference type="ARBA" id="ARBA00032687"/>
    </source>
</evidence>
<keyword evidence="16" id="KW-1185">Reference proteome</keyword>
<dbReference type="Pfam" id="PF16026">
    <property type="entry name" value="MIEAP"/>
    <property type="match status" value="1"/>
</dbReference>
<dbReference type="PANTHER" id="PTHR21771">
    <property type="entry name" value="MITOCHONDRIA-EATING PROTEIN-RELATED"/>
    <property type="match status" value="1"/>
</dbReference>
<dbReference type="GO" id="GO:0035695">
    <property type="term" value="P:mitophagy by internal vacuole formation"/>
    <property type="evidence" value="ECO:0007669"/>
    <property type="project" value="TreeGrafter"/>
</dbReference>
<evidence type="ECO:0000256" key="6">
    <source>
        <dbReference type="ARBA" id="ARBA00022490"/>
    </source>
</evidence>